<dbReference type="EMBL" id="CP031422">
    <property type="protein sequence ID" value="AZS41189.1"/>
    <property type="molecule type" value="Genomic_DNA"/>
</dbReference>
<accession>A0A3S9WM98</accession>
<dbReference type="Proteomes" id="UP000274841">
    <property type="component" value="Chromosome"/>
</dbReference>
<keyword evidence="1" id="KW-0472">Membrane</keyword>
<evidence type="ECO:0000313" key="2">
    <source>
        <dbReference type="EMBL" id="AZS41189.1"/>
    </source>
</evidence>
<evidence type="ECO:0000313" key="3">
    <source>
        <dbReference type="Proteomes" id="UP000274841"/>
    </source>
</evidence>
<evidence type="ECO:0000256" key="1">
    <source>
        <dbReference type="SAM" id="Phobius"/>
    </source>
</evidence>
<protein>
    <recommendedName>
        <fullName evidence="4">DUF4878 domain-containing protein</fullName>
    </recommendedName>
</protein>
<feature type="transmembrane region" description="Helical" evidence="1">
    <location>
        <begin position="12"/>
        <end position="32"/>
    </location>
</feature>
<keyword evidence="1" id="KW-1133">Transmembrane helix</keyword>
<organism evidence="2 3">
    <name type="scientific">Microbacterium oxydans</name>
    <dbReference type="NCBI Taxonomy" id="82380"/>
    <lineage>
        <taxon>Bacteria</taxon>
        <taxon>Bacillati</taxon>
        <taxon>Actinomycetota</taxon>
        <taxon>Actinomycetes</taxon>
        <taxon>Micrococcales</taxon>
        <taxon>Microbacteriaceae</taxon>
        <taxon>Microbacterium</taxon>
    </lineage>
</organism>
<reference evidence="2 3" key="1">
    <citation type="submission" date="2018-08" db="EMBL/GenBank/DDBJ databases">
        <title>Microbacterium oxydans strain HG3.</title>
        <authorList>
            <person name="ORTET P."/>
        </authorList>
    </citation>
    <scope>NUCLEOTIDE SEQUENCE [LARGE SCALE GENOMIC DNA]</scope>
    <source>
        <strain evidence="2 3">HG3</strain>
    </source>
</reference>
<proteinExistence type="predicted"/>
<name>A0A3S9WM98_9MICO</name>
<dbReference type="KEGG" id="moy:CVS54_02536"/>
<evidence type="ECO:0008006" key="4">
    <source>
        <dbReference type="Google" id="ProtNLM"/>
    </source>
</evidence>
<sequence>MNKESRRSRVRRRWVISGAVVVVLLAAGVWIWQSSARSTTPEEAALEYLQALESGDADTVRATGIVVTEAALDAFDAASALVRDPEVTRVRHSNGSTSAAVEVSFELDGDAHDAVLALDMVDGRWRVDSSGLGRVTLDSTIGASVAIGTTAVPTGEAVALLPALYTVSAMPATLLEGESAVTVMPAVEVTTVVDATLRPEATAVAQDHVDDIVEACTVPGTETPDGCGLRIPWGTEFRDVDGFRYRVEEAPAVTLTPAGFTADGGVLVVTVTGTGADGAGLTTTYRTDSWTLRGDVSFTADDLMLSPW</sequence>
<dbReference type="RefSeq" id="WP_127012410.1">
    <property type="nucleotide sequence ID" value="NZ_CP031422.1"/>
</dbReference>
<keyword evidence="1" id="KW-0812">Transmembrane</keyword>
<gene>
    <name evidence="2" type="ORF">CVS54_02536</name>
</gene>
<dbReference type="AlphaFoldDB" id="A0A3S9WM98"/>